<evidence type="ECO:0000256" key="3">
    <source>
        <dbReference type="ARBA" id="ARBA00022679"/>
    </source>
</evidence>
<proteinExistence type="predicted"/>
<dbReference type="FunFam" id="3.40.50.2000:FF:000069">
    <property type="entry name" value="Alpha-(1-6)-phosphatidylinositol monomannoside mannosyltransferase"/>
    <property type="match status" value="1"/>
</dbReference>
<dbReference type="CDD" id="cd03801">
    <property type="entry name" value="GT4_PimA-like"/>
    <property type="match status" value="1"/>
</dbReference>
<reference evidence="6" key="1">
    <citation type="submission" date="2024-02" db="EMBL/GenBank/DDBJ databases">
        <title>Tomenella chthoni gen. nov. sp. nov., a member of the family Jonesiaceae isolated from bat guano.</title>
        <authorList>
            <person name="Miller S.L."/>
            <person name="King J."/>
            <person name="Sankaranarayanan K."/>
            <person name="Lawson P.A."/>
        </authorList>
    </citation>
    <scope>NUCLEOTIDE SEQUENCE</scope>
    <source>
        <strain evidence="6">BS-20</strain>
    </source>
</reference>
<dbReference type="InterPro" id="IPR028098">
    <property type="entry name" value="Glyco_trans_4-like_N"/>
</dbReference>
<gene>
    <name evidence="6" type="ORF">V5R04_05470</name>
</gene>
<dbReference type="SUPFAM" id="SSF53756">
    <property type="entry name" value="UDP-Glycosyltransferase/glycogen phosphorylase"/>
    <property type="match status" value="1"/>
</dbReference>
<accession>A0AAU7E014</accession>
<dbReference type="PANTHER" id="PTHR45947:SF3">
    <property type="entry name" value="SULFOQUINOVOSYL TRANSFERASE SQD2"/>
    <property type="match status" value="1"/>
</dbReference>
<dbReference type="GO" id="GO:0016758">
    <property type="term" value="F:hexosyltransferase activity"/>
    <property type="evidence" value="ECO:0007669"/>
    <property type="project" value="TreeGrafter"/>
</dbReference>
<dbReference type="PANTHER" id="PTHR45947">
    <property type="entry name" value="SULFOQUINOVOSYL TRANSFERASE SQD2"/>
    <property type="match status" value="1"/>
</dbReference>
<keyword evidence="3 6" id="KW-0808">Transferase</keyword>
<dbReference type="Pfam" id="PF13439">
    <property type="entry name" value="Glyco_transf_4"/>
    <property type="match status" value="1"/>
</dbReference>
<evidence type="ECO:0000313" key="6">
    <source>
        <dbReference type="EMBL" id="XBH22670.1"/>
    </source>
</evidence>
<protein>
    <recommendedName>
        <fullName evidence="1">D-inositol 3-phosphate glycosyltransferase</fullName>
    </recommendedName>
</protein>
<name>A0AAU7E014_9MICO</name>
<dbReference type="GO" id="GO:1901137">
    <property type="term" value="P:carbohydrate derivative biosynthetic process"/>
    <property type="evidence" value="ECO:0007669"/>
    <property type="project" value="UniProtKB-ARBA"/>
</dbReference>
<sequence>MSKTLVITNDFPPQEGGIETFVIEVLKCFPSQDVVVYTSAAEGAPEYDAALPFPVIRDQTKVLLPTKRVTERAIAVAKEYGCDRVWFGAAAPLAFMAKHLRAAGIKRIVATSHGHEIWWARIPGARAALRRIGRDTDVVTFLGEYTRSKIAPGLGKQAFLARLVPGAHANDFGKDIDPQVITDLKNQYGLAGKKVIVCVSRLVKRKGQDVLIKAMPQILEQIPDAILVIVGRGPYEQELRKLAAKTSDSVVITGGVPYDQLINFYAAADIFAMPTRNRLMGLEAEGLGIVFLEASASRLPVIAGDSGGAPDAVLEGVTGYVVDGTNIDEVATKIIDTLQDPNAKQMGLAGRQWVKEQWSWEGSAQRLQRMLDPGVPLSKIDG</sequence>
<feature type="domain" description="Glycosyltransferase subfamily 4-like N-terminal" evidence="5">
    <location>
        <begin position="16"/>
        <end position="152"/>
    </location>
</feature>
<evidence type="ECO:0000259" key="4">
    <source>
        <dbReference type="Pfam" id="PF00534"/>
    </source>
</evidence>
<evidence type="ECO:0000256" key="2">
    <source>
        <dbReference type="ARBA" id="ARBA00022676"/>
    </source>
</evidence>
<dbReference type="Pfam" id="PF00534">
    <property type="entry name" value="Glycos_transf_1"/>
    <property type="match status" value="1"/>
</dbReference>
<dbReference type="InterPro" id="IPR001296">
    <property type="entry name" value="Glyco_trans_1"/>
</dbReference>
<keyword evidence="2 6" id="KW-0328">Glycosyltransferase</keyword>
<organism evidence="6">
    <name type="scientific">Jonesiaceae bacterium BS-20</name>
    <dbReference type="NCBI Taxonomy" id="3120821"/>
    <lineage>
        <taxon>Bacteria</taxon>
        <taxon>Bacillati</taxon>
        <taxon>Actinomycetota</taxon>
        <taxon>Actinomycetes</taxon>
        <taxon>Micrococcales</taxon>
        <taxon>Jonesiaceae</taxon>
    </lineage>
</organism>
<dbReference type="Gene3D" id="3.40.50.2000">
    <property type="entry name" value="Glycogen Phosphorylase B"/>
    <property type="match status" value="2"/>
</dbReference>
<evidence type="ECO:0000259" key="5">
    <source>
        <dbReference type="Pfam" id="PF13439"/>
    </source>
</evidence>
<dbReference type="EMBL" id="CP146203">
    <property type="protein sequence ID" value="XBH22670.1"/>
    <property type="molecule type" value="Genomic_DNA"/>
</dbReference>
<dbReference type="AlphaFoldDB" id="A0AAU7E014"/>
<feature type="domain" description="Glycosyl transferase family 1" evidence="4">
    <location>
        <begin position="184"/>
        <end position="352"/>
    </location>
</feature>
<evidence type="ECO:0000256" key="1">
    <source>
        <dbReference type="ARBA" id="ARBA00021292"/>
    </source>
</evidence>
<dbReference type="InterPro" id="IPR050194">
    <property type="entry name" value="Glycosyltransferase_grp1"/>
</dbReference>